<accession>A0A4P7BG28</accession>
<dbReference type="EC" id="2.7.1.-" evidence="5"/>
<evidence type="ECO:0000313" key="8">
    <source>
        <dbReference type="Proteomes" id="UP000294359"/>
    </source>
</evidence>
<evidence type="ECO:0000313" key="9">
    <source>
        <dbReference type="Proteomes" id="UP000619512"/>
    </source>
</evidence>
<name>A0A4P7BG28_9BURK</name>
<reference evidence="6" key="3">
    <citation type="submission" date="2022-12" db="EMBL/GenBank/DDBJ databases">
        <authorList>
            <person name="Sun Q."/>
            <person name="Kim S."/>
        </authorList>
    </citation>
    <scope>NUCLEOTIDE SEQUENCE</scope>
    <source>
        <strain evidence="6">KCTC 12344</strain>
    </source>
</reference>
<dbReference type="InterPro" id="IPR022928">
    <property type="entry name" value="RNA_2'-PTrans_KptA"/>
</dbReference>
<gene>
    <name evidence="5 6" type="primary">kptA</name>
    <name evidence="7" type="ORF">E1742_12855</name>
    <name evidence="6" type="ORF">GCM10007388_46820</name>
</gene>
<dbReference type="InterPro" id="IPR042080">
    <property type="entry name" value="RNA_2'-PTrans_N"/>
</dbReference>
<dbReference type="PANTHER" id="PTHR12684">
    <property type="entry name" value="PUTATIVE PHOSPHOTRANSFERASE"/>
    <property type="match status" value="1"/>
</dbReference>
<dbReference type="OrthoDB" id="4537997at2"/>
<dbReference type="HAMAP" id="MF_00299">
    <property type="entry name" value="KptA"/>
    <property type="match status" value="1"/>
</dbReference>
<dbReference type="EMBL" id="BMWW01000011">
    <property type="protein sequence ID" value="GGZ07949.1"/>
    <property type="molecule type" value="Genomic_DNA"/>
</dbReference>
<dbReference type="NCBIfam" id="NF002014">
    <property type="entry name" value="PRK00819.1-4"/>
    <property type="match status" value="1"/>
</dbReference>
<evidence type="ECO:0000313" key="6">
    <source>
        <dbReference type="EMBL" id="GGZ07949.1"/>
    </source>
</evidence>
<sequence>MTDKKVSISKFLSLILRHAPDTIGLTLDKNGWADVATLLERAHAHGKRFTLEELREVVTSNEKQRFAFSEDGCSIRASQGHSLKSVDLELAPAQPPEILYHGTASRFVTAIRKEGLKAQSRQHVHLSEARATAVSVGTRYGVPVVLSIRAVQMTAQGHVFYRADNGVWLTDAVPLRFIDFPG</sequence>
<reference evidence="6" key="1">
    <citation type="journal article" date="2014" name="Int. J. Syst. Evol. Microbiol.">
        <title>Complete genome sequence of Corynebacterium casei LMG S-19264T (=DSM 44701T), isolated from a smear-ripened cheese.</title>
        <authorList>
            <consortium name="US DOE Joint Genome Institute (JGI-PGF)"/>
            <person name="Walter F."/>
            <person name="Albersmeier A."/>
            <person name="Kalinowski J."/>
            <person name="Ruckert C."/>
        </authorList>
    </citation>
    <scope>NUCLEOTIDE SEQUENCE</scope>
    <source>
        <strain evidence="6">KCTC 12344</strain>
    </source>
</reference>
<evidence type="ECO:0000256" key="5">
    <source>
        <dbReference type="HAMAP-Rule" id="MF_00299"/>
    </source>
</evidence>
<organism evidence="6 9">
    <name type="scientific">Pseudoduganella plicata</name>
    <dbReference type="NCBI Taxonomy" id="321984"/>
    <lineage>
        <taxon>Bacteria</taxon>
        <taxon>Pseudomonadati</taxon>
        <taxon>Pseudomonadota</taxon>
        <taxon>Betaproteobacteria</taxon>
        <taxon>Burkholderiales</taxon>
        <taxon>Oxalobacteraceae</taxon>
        <taxon>Telluria group</taxon>
        <taxon>Pseudoduganella</taxon>
    </lineage>
</organism>
<dbReference type="InterPro" id="IPR002745">
    <property type="entry name" value="Ptrans_KptA/Tpt1"/>
</dbReference>
<evidence type="ECO:0000256" key="4">
    <source>
        <dbReference type="ARBA" id="ARBA00025212"/>
    </source>
</evidence>
<evidence type="ECO:0000256" key="3">
    <source>
        <dbReference type="ARBA" id="ARBA00023027"/>
    </source>
</evidence>
<dbReference type="PANTHER" id="PTHR12684:SF2">
    <property type="entry name" value="TRNA 2'-PHOSPHOTRANSFERASE 1"/>
    <property type="match status" value="1"/>
</dbReference>
<evidence type="ECO:0000313" key="7">
    <source>
        <dbReference type="EMBL" id="QBQ36957.1"/>
    </source>
</evidence>
<keyword evidence="8" id="KW-1185">Reference proteome</keyword>
<dbReference type="EMBL" id="CP038026">
    <property type="protein sequence ID" value="QBQ36957.1"/>
    <property type="molecule type" value="Genomic_DNA"/>
</dbReference>
<protein>
    <recommendedName>
        <fullName evidence="5">Probable RNA 2'-phosphotransferase</fullName>
        <ecNumber evidence="5">2.7.1.-</ecNumber>
    </recommendedName>
</protein>
<keyword evidence="2 5" id="KW-0808">Transferase</keyword>
<dbReference type="Pfam" id="PF01885">
    <property type="entry name" value="PTS_2-RNA"/>
    <property type="match status" value="1"/>
</dbReference>
<dbReference type="GO" id="GO:0006388">
    <property type="term" value="P:tRNA splicing, via endonucleolytic cleavage and ligation"/>
    <property type="evidence" value="ECO:0007669"/>
    <property type="project" value="UniProtKB-UniRule"/>
</dbReference>
<evidence type="ECO:0000256" key="2">
    <source>
        <dbReference type="ARBA" id="ARBA00022679"/>
    </source>
</evidence>
<dbReference type="Gene3D" id="3.20.170.30">
    <property type="match status" value="1"/>
</dbReference>
<comment type="function">
    <text evidence="4 5">Removes the 2'-phosphate from RNA via an intermediate in which the phosphate is ADP-ribosylated by NAD followed by a presumed transesterification to release the RNA and generate ADP-ribose 1''-2''-cyclic phosphate (APPR&gt;P). May function as an ADP-ribosylase.</text>
</comment>
<comment type="similarity">
    <text evidence="1 5">Belongs to the KptA/TPT1 family.</text>
</comment>
<dbReference type="RefSeq" id="WP_134385327.1">
    <property type="nucleotide sequence ID" value="NZ_BMWW01000011.1"/>
</dbReference>
<dbReference type="AlphaFoldDB" id="A0A4P7BG28"/>
<dbReference type="InterPro" id="IPR042081">
    <property type="entry name" value="RNA_2'-PTrans_C"/>
</dbReference>
<dbReference type="SUPFAM" id="SSF56399">
    <property type="entry name" value="ADP-ribosylation"/>
    <property type="match status" value="1"/>
</dbReference>
<dbReference type="GO" id="GO:0003950">
    <property type="term" value="F:NAD+ poly-ADP-ribosyltransferase activity"/>
    <property type="evidence" value="ECO:0007669"/>
    <property type="project" value="InterPro"/>
</dbReference>
<evidence type="ECO:0000256" key="1">
    <source>
        <dbReference type="ARBA" id="ARBA00009836"/>
    </source>
</evidence>
<dbReference type="GO" id="GO:0000215">
    <property type="term" value="F:tRNA 2'-phosphotransferase activity"/>
    <property type="evidence" value="ECO:0007669"/>
    <property type="project" value="TreeGrafter"/>
</dbReference>
<reference evidence="7 8" key="2">
    <citation type="submission" date="2019-03" db="EMBL/GenBank/DDBJ databases">
        <title>Draft Genome Sequences of Six Type Strains of the Genus Massilia.</title>
        <authorList>
            <person name="Miess H."/>
            <person name="Frediansyhah A."/>
            <person name="Gross H."/>
        </authorList>
    </citation>
    <scope>NUCLEOTIDE SEQUENCE [LARGE SCALE GENOMIC DNA]</scope>
    <source>
        <strain evidence="7 8">DSM 17505</strain>
    </source>
</reference>
<proteinExistence type="inferred from homology"/>
<dbReference type="Proteomes" id="UP000619512">
    <property type="component" value="Unassembled WGS sequence"/>
</dbReference>
<dbReference type="Gene3D" id="1.10.10.970">
    <property type="entry name" value="RNA 2'-phosphotransferase, Tpt1/KptA family, N-terminal domain"/>
    <property type="match status" value="1"/>
</dbReference>
<keyword evidence="3 5" id="KW-0520">NAD</keyword>
<dbReference type="Proteomes" id="UP000294359">
    <property type="component" value="Chromosome"/>
</dbReference>